<evidence type="ECO:0000259" key="3">
    <source>
        <dbReference type="Pfam" id="PF01370"/>
    </source>
</evidence>
<sequence length="342" mass="37299">MPAVAAGRVLVTGVNGYIGLWVARVLLERGYAVRGTIRSEGKAQHIRQLFKSFGERFETVVVPDITKAGAFDEAVQGVDAVEHTASPYHFKAGDPDELIVPALHGTTRMLESTLAYGTNVKRVVITSSVAAVMQTQATPRVFTEADWNDSSIVEVREKGAQASQAGKYRASKTLAERAAWEFVEKNKGSIGWDLVVLNPPMVFGPAIHEVGAPEALNESMHNWFHSVFRGSQDPKQLGTLGMAWVDVRDLADAHALALEKEEAGGNRIIVASGPYKWQDWINAARAVGAPAPLGDQSYDPAKAVHMLNFDNSKSIQLLGLKYRGFQETTSDIVEDFKGRGWL</sequence>
<evidence type="ECO:0000313" key="4">
    <source>
        <dbReference type="EMBL" id="KZT73628.1"/>
    </source>
</evidence>
<dbReference type="InterPro" id="IPR050425">
    <property type="entry name" value="NAD(P)_dehydrat-like"/>
</dbReference>
<dbReference type="OrthoDB" id="2735536at2759"/>
<organism evidence="4 5">
    <name type="scientific">Daedalea quercina L-15889</name>
    <dbReference type="NCBI Taxonomy" id="1314783"/>
    <lineage>
        <taxon>Eukaryota</taxon>
        <taxon>Fungi</taxon>
        <taxon>Dikarya</taxon>
        <taxon>Basidiomycota</taxon>
        <taxon>Agaricomycotina</taxon>
        <taxon>Agaricomycetes</taxon>
        <taxon>Polyporales</taxon>
        <taxon>Fomitopsis</taxon>
    </lineage>
</organism>
<dbReference type="EMBL" id="KV429036">
    <property type="protein sequence ID" value="KZT73628.1"/>
    <property type="molecule type" value="Genomic_DNA"/>
</dbReference>
<dbReference type="Proteomes" id="UP000076727">
    <property type="component" value="Unassembled WGS sequence"/>
</dbReference>
<dbReference type="Pfam" id="PF01370">
    <property type="entry name" value="Epimerase"/>
    <property type="match status" value="1"/>
</dbReference>
<evidence type="ECO:0000256" key="2">
    <source>
        <dbReference type="ARBA" id="ARBA00023445"/>
    </source>
</evidence>
<dbReference type="GO" id="GO:0016616">
    <property type="term" value="F:oxidoreductase activity, acting on the CH-OH group of donors, NAD or NADP as acceptor"/>
    <property type="evidence" value="ECO:0007669"/>
    <property type="project" value="TreeGrafter"/>
</dbReference>
<accession>A0A165TLN0</accession>
<reference evidence="4 5" key="1">
    <citation type="journal article" date="2016" name="Mol. Biol. Evol.">
        <title>Comparative Genomics of Early-Diverging Mushroom-Forming Fungi Provides Insights into the Origins of Lignocellulose Decay Capabilities.</title>
        <authorList>
            <person name="Nagy L.G."/>
            <person name="Riley R."/>
            <person name="Tritt A."/>
            <person name="Adam C."/>
            <person name="Daum C."/>
            <person name="Floudas D."/>
            <person name="Sun H."/>
            <person name="Yadav J.S."/>
            <person name="Pangilinan J."/>
            <person name="Larsson K.H."/>
            <person name="Matsuura K."/>
            <person name="Barry K."/>
            <person name="Labutti K."/>
            <person name="Kuo R."/>
            <person name="Ohm R.A."/>
            <person name="Bhattacharya S.S."/>
            <person name="Shirouzu T."/>
            <person name="Yoshinaga Y."/>
            <person name="Martin F.M."/>
            <person name="Grigoriev I.V."/>
            <person name="Hibbett D.S."/>
        </authorList>
    </citation>
    <scope>NUCLEOTIDE SEQUENCE [LARGE SCALE GENOMIC DNA]</scope>
    <source>
        <strain evidence="4 5">L-15889</strain>
    </source>
</reference>
<gene>
    <name evidence="4" type="ORF">DAEQUDRAFT_762072</name>
</gene>
<proteinExistence type="inferred from homology"/>
<evidence type="ECO:0000256" key="1">
    <source>
        <dbReference type="ARBA" id="ARBA00023002"/>
    </source>
</evidence>
<name>A0A165TLN0_9APHY</name>
<dbReference type="PANTHER" id="PTHR10366">
    <property type="entry name" value="NAD DEPENDENT EPIMERASE/DEHYDRATASE"/>
    <property type="match status" value="1"/>
</dbReference>
<dbReference type="InterPro" id="IPR001509">
    <property type="entry name" value="Epimerase_deHydtase"/>
</dbReference>
<dbReference type="CDD" id="cd05227">
    <property type="entry name" value="AR_SDR_e"/>
    <property type="match status" value="1"/>
</dbReference>
<dbReference type="STRING" id="1314783.A0A165TLN0"/>
<keyword evidence="1" id="KW-0560">Oxidoreductase</keyword>
<comment type="similarity">
    <text evidence="2">Belongs to the NAD(P)-dependent epimerase/dehydratase family. Dihydroflavonol-4-reductase subfamily.</text>
</comment>
<feature type="domain" description="NAD-dependent epimerase/dehydratase" evidence="3">
    <location>
        <begin position="9"/>
        <end position="267"/>
    </location>
</feature>
<protein>
    <submittedName>
        <fullName evidence="4">NAD(P)-binding protein</fullName>
    </submittedName>
</protein>
<dbReference type="Gene3D" id="3.40.50.720">
    <property type="entry name" value="NAD(P)-binding Rossmann-like Domain"/>
    <property type="match status" value="1"/>
</dbReference>
<dbReference type="PANTHER" id="PTHR10366:SF564">
    <property type="entry name" value="STEROL-4-ALPHA-CARBOXYLATE 3-DEHYDROGENASE, DECARBOXYLATING"/>
    <property type="match status" value="1"/>
</dbReference>
<keyword evidence="5" id="KW-1185">Reference proteome</keyword>
<evidence type="ECO:0000313" key="5">
    <source>
        <dbReference type="Proteomes" id="UP000076727"/>
    </source>
</evidence>
<dbReference type="AlphaFoldDB" id="A0A165TLN0"/>
<dbReference type="InterPro" id="IPR036291">
    <property type="entry name" value="NAD(P)-bd_dom_sf"/>
</dbReference>
<dbReference type="SUPFAM" id="SSF51735">
    <property type="entry name" value="NAD(P)-binding Rossmann-fold domains"/>
    <property type="match status" value="1"/>
</dbReference>